<gene>
    <name evidence="4" type="ORF">BSL78_13126</name>
</gene>
<feature type="chain" id="PRO_5013883273" evidence="3">
    <location>
        <begin position="30"/>
        <end position="462"/>
    </location>
</feature>
<organism evidence="4 5">
    <name type="scientific">Stichopus japonicus</name>
    <name type="common">Sea cucumber</name>
    <dbReference type="NCBI Taxonomy" id="307972"/>
    <lineage>
        <taxon>Eukaryota</taxon>
        <taxon>Metazoa</taxon>
        <taxon>Echinodermata</taxon>
        <taxon>Eleutherozoa</taxon>
        <taxon>Echinozoa</taxon>
        <taxon>Holothuroidea</taxon>
        <taxon>Aspidochirotacea</taxon>
        <taxon>Aspidochirotida</taxon>
        <taxon>Stichopodidae</taxon>
        <taxon>Apostichopus</taxon>
    </lineage>
</organism>
<keyword evidence="3" id="KW-0732">Signal</keyword>
<evidence type="ECO:0000313" key="4">
    <source>
        <dbReference type="EMBL" id="PIK49995.1"/>
    </source>
</evidence>
<comment type="caution">
    <text evidence="4">The sequence shown here is derived from an EMBL/GenBank/DDBJ whole genome shotgun (WGS) entry which is preliminary data.</text>
</comment>
<evidence type="ECO:0000256" key="2">
    <source>
        <dbReference type="SAM" id="Phobius"/>
    </source>
</evidence>
<feature type="transmembrane region" description="Helical" evidence="2">
    <location>
        <begin position="177"/>
        <end position="199"/>
    </location>
</feature>
<feature type="compositionally biased region" description="Basic and acidic residues" evidence="1">
    <location>
        <begin position="326"/>
        <end position="336"/>
    </location>
</feature>
<feature type="region of interest" description="Disordered" evidence="1">
    <location>
        <begin position="313"/>
        <end position="336"/>
    </location>
</feature>
<evidence type="ECO:0000256" key="3">
    <source>
        <dbReference type="SAM" id="SignalP"/>
    </source>
</evidence>
<proteinExistence type="predicted"/>
<feature type="signal peptide" evidence="3">
    <location>
        <begin position="1"/>
        <end position="29"/>
    </location>
</feature>
<keyword evidence="2" id="KW-0472">Membrane</keyword>
<dbReference type="EMBL" id="MRZV01000438">
    <property type="protein sequence ID" value="PIK49995.1"/>
    <property type="molecule type" value="Genomic_DNA"/>
</dbReference>
<keyword evidence="2" id="KW-0812">Transmembrane</keyword>
<feature type="compositionally biased region" description="Polar residues" evidence="1">
    <location>
        <begin position="313"/>
        <end position="325"/>
    </location>
</feature>
<protein>
    <submittedName>
        <fullName evidence="4">Uncharacterized protein</fullName>
    </submittedName>
</protein>
<reference evidence="4 5" key="1">
    <citation type="journal article" date="2017" name="PLoS Biol.">
        <title>The sea cucumber genome provides insights into morphological evolution and visceral regeneration.</title>
        <authorList>
            <person name="Zhang X."/>
            <person name="Sun L."/>
            <person name="Yuan J."/>
            <person name="Sun Y."/>
            <person name="Gao Y."/>
            <person name="Zhang L."/>
            <person name="Li S."/>
            <person name="Dai H."/>
            <person name="Hamel J.F."/>
            <person name="Liu C."/>
            <person name="Yu Y."/>
            <person name="Liu S."/>
            <person name="Lin W."/>
            <person name="Guo K."/>
            <person name="Jin S."/>
            <person name="Xu P."/>
            <person name="Storey K.B."/>
            <person name="Huan P."/>
            <person name="Zhang T."/>
            <person name="Zhou Y."/>
            <person name="Zhang J."/>
            <person name="Lin C."/>
            <person name="Li X."/>
            <person name="Xing L."/>
            <person name="Huo D."/>
            <person name="Sun M."/>
            <person name="Wang L."/>
            <person name="Mercier A."/>
            <person name="Li F."/>
            <person name="Yang H."/>
            <person name="Xiang J."/>
        </authorList>
    </citation>
    <scope>NUCLEOTIDE SEQUENCE [LARGE SCALE GENOMIC DNA]</scope>
    <source>
        <strain evidence="4">Shaxun</strain>
        <tissue evidence="4">Muscle</tissue>
    </source>
</reference>
<name>A0A2G8KPU4_STIJA</name>
<keyword evidence="5" id="KW-1185">Reference proteome</keyword>
<evidence type="ECO:0000313" key="5">
    <source>
        <dbReference type="Proteomes" id="UP000230750"/>
    </source>
</evidence>
<accession>A0A2G8KPU4</accession>
<evidence type="ECO:0000256" key="1">
    <source>
        <dbReference type="SAM" id="MobiDB-lite"/>
    </source>
</evidence>
<dbReference type="Proteomes" id="UP000230750">
    <property type="component" value="Unassembled WGS sequence"/>
</dbReference>
<keyword evidence="2" id="KW-1133">Transmembrane helix</keyword>
<dbReference type="AlphaFoldDB" id="A0A2G8KPU4"/>
<sequence length="462" mass="52288">MFPDDSVEFEWSFRMTRILCFTFLSVAMATMCGSSQTVTDNSQLLWCDDSPNTTISCFARKADNSTDEDELFGPENERSVTTSPKLKIFELPGHTKVCYRVHFRFARYYTVYGNFSSLSCNFTITKVREKNVSGRETTVELEDPYIDYDVLLYASTSAGWSTIHAVLFLKGFPPPNIVLYVLAPSFGTLTLLLLCRIAFVLRKKMLSRHLPEPYIMPEARMIQYLTRRRPPTIEKEKEVFDVLKLRPETTDPGKRYKLNGETFSKEVDTEDKTVKAMTSKDDRHSSGEIFSTTDSGVSSNFDGTEYLGSGVSTYNLSGETTQTTDVMERKTDKVDRQSEDNMTELMYENEVGNRVGSHAVDDGYQNCIHEEISKHDDTDRSYQNCVEIMHGKTPDKRNASSIDVGCYVIGGRHVDSLRGDHGHHMYSNVIQGKSPGVNCLHCDENTQLIVQDGNPDESLEKS</sequence>